<dbReference type="RefSeq" id="WP_148298740.1">
    <property type="nucleotide sequence ID" value="NZ_BAVZ01000002.1"/>
</dbReference>
<dbReference type="InterPro" id="IPR021459">
    <property type="entry name" value="GH101-related"/>
</dbReference>
<name>W7YX65_9BACL</name>
<dbReference type="OrthoDB" id="2496946at2"/>
<comment type="caution">
    <text evidence="1">The sequence shown here is derived from an EMBL/GenBank/DDBJ whole genome shotgun (WGS) entry which is preliminary data.</text>
</comment>
<gene>
    <name evidence="1" type="ORF">JCM16418_981</name>
</gene>
<accession>W7YX65</accession>
<keyword evidence="1" id="KW-0449">Lipoprotein</keyword>
<dbReference type="Proteomes" id="UP000019364">
    <property type="component" value="Unassembled WGS sequence"/>
</dbReference>
<dbReference type="eggNOG" id="ENOG502Z8EC">
    <property type="taxonomic scope" value="Bacteria"/>
</dbReference>
<reference evidence="1 2" key="1">
    <citation type="journal article" date="2014" name="Genome Announc.">
        <title>Draft Genome Sequence of Paenibacillus pini JCM 16418T, Isolated from the Rhizosphere of Pine Tree.</title>
        <authorList>
            <person name="Yuki M."/>
            <person name="Oshima K."/>
            <person name="Suda W."/>
            <person name="Oshida Y."/>
            <person name="Kitamura K."/>
            <person name="Iida Y."/>
            <person name="Hattori M."/>
            <person name="Ohkuma M."/>
        </authorList>
    </citation>
    <scope>NUCLEOTIDE SEQUENCE [LARGE SCALE GENOMIC DNA]</scope>
    <source>
        <strain evidence="1 2">JCM 16418</strain>
    </source>
</reference>
<dbReference type="AlphaFoldDB" id="W7YX65"/>
<organism evidence="1 2">
    <name type="scientific">Paenibacillus pini JCM 16418</name>
    <dbReference type="NCBI Taxonomy" id="1236976"/>
    <lineage>
        <taxon>Bacteria</taxon>
        <taxon>Bacillati</taxon>
        <taxon>Bacillota</taxon>
        <taxon>Bacilli</taxon>
        <taxon>Bacillales</taxon>
        <taxon>Paenibacillaceae</taxon>
        <taxon>Paenibacillus</taxon>
    </lineage>
</organism>
<dbReference type="STRING" id="1236976.JCM16418_981"/>
<evidence type="ECO:0000313" key="2">
    <source>
        <dbReference type="Proteomes" id="UP000019364"/>
    </source>
</evidence>
<sequence>MNRKVVIGVSLSVAAVLIVGISVMQPQKTADPNIQSSNSTNNKLQVQQVELKNVYRDFTFDADPETAQLFVEKDGVKESASLPLPKETVTQLKKTPEIISWSYPQKQMDIKMEKKDHYVEVSLTSNGASSYEWPKVQGESYMLPIGDGKYIPAGDKIWRNFLTDNNMNFIESFSMRFFAVNHKGYSVLYIADDMYNDTIQFKTEPAIQMSFTHDFPSINSNKSYKFRIYVTDNDPAKISQIYRAYIQEKGEFKTLQQKAEENPNVNKLFGAPHIYLWSSQALTLDNIHWNKLKQSVEGPLFNRIEQLLKQYSDDGSGEFNSVLADISKNDYIDNYQKNTITTGLNTAIKLPQLYTPTLFKDPDDDSKALLNKGIDQLSEQELYTLNKRLLKSVLKDTVDPLEQWGADASTNVLKDMHASGIQKAWIGLPNWADGLQNPAMVEEANQLGYLVGPYDSYHSIQQNASKDWNTASFEDTSLYDNSTIENKNGEKIKGFLGRGRKLNPTLSLPSVKQRVNGILQNNIPFNSWFIDCDATGEIYDDYSSDHPTTEQQDLQARLERMTYISNDKKMVIGSEGGNDFASTTIAFAHGIETPVIQWSDEDMRVNKTSPYYVGGYWSEGGGTPERYAKTVPIKEAYKHIYIDPTYSLPLYKLVYNDSVITTHHWEWGSLKIKDEIGNRMLSELLYNVPPLYHIDQDSWKKNKQMITAYLNIWSPFHEKAVTKLLTIMKFYPRTVLCKALHSETTSVWS</sequence>
<protein>
    <submittedName>
        <fullName evidence="1">Lipoprotein</fullName>
    </submittedName>
</protein>
<evidence type="ECO:0000313" key="1">
    <source>
        <dbReference type="EMBL" id="GAF06994.1"/>
    </source>
</evidence>
<dbReference type="EMBL" id="BAVZ01000002">
    <property type="protein sequence ID" value="GAF06994.1"/>
    <property type="molecule type" value="Genomic_DNA"/>
</dbReference>
<dbReference type="Pfam" id="PF11308">
    <property type="entry name" value="Glyco_hydro_129"/>
    <property type="match status" value="1"/>
</dbReference>
<proteinExistence type="predicted"/>
<keyword evidence="2" id="KW-1185">Reference proteome</keyword>